<evidence type="ECO:0000256" key="3">
    <source>
        <dbReference type="ARBA" id="ARBA00022729"/>
    </source>
</evidence>
<dbReference type="GO" id="GO:0055052">
    <property type="term" value="C:ATP-binding cassette (ABC) transporter complex, substrate-binding subunit-containing"/>
    <property type="evidence" value="ECO:0007669"/>
    <property type="project" value="TreeGrafter"/>
</dbReference>
<dbReference type="GO" id="GO:0042956">
    <property type="term" value="P:maltodextrin transmembrane transport"/>
    <property type="evidence" value="ECO:0007669"/>
    <property type="project" value="TreeGrafter"/>
</dbReference>
<evidence type="ECO:0000313" key="6">
    <source>
        <dbReference type="Proteomes" id="UP000477911"/>
    </source>
</evidence>
<evidence type="ECO:0000256" key="1">
    <source>
        <dbReference type="ARBA" id="ARBA00008520"/>
    </source>
</evidence>
<comment type="caution">
    <text evidence="5">The sequence shown here is derived from an EMBL/GenBank/DDBJ whole genome shotgun (WGS) entry which is preliminary data.</text>
</comment>
<dbReference type="Proteomes" id="UP000477911">
    <property type="component" value="Unassembled WGS sequence"/>
</dbReference>
<dbReference type="Gene3D" id="3.40.190.10">
    <property type="entry name" value="Periplasmic binding protein-like II"/>
    <property type="match status" value="1"/>
</dbReference>
<dbReference type="InterPro" id="IPR006059">
    <property type="entry name" value="SBP"/>
</dbReference>
<reference evidence="5 6" key="1">
    <citation type="submission" date="2019-12" db="EMBL/GenBank/DDBJ databases">
        <authorList>
            <person name="Li M."/>
        </authorList>
    </citation>
    <scope>NUCLEOTIDE SEQUENCE [LARGE SCALE GENOMIC DNA]</scope>
    <source>
        <strain evidence="5 6">GBMRC 2024</strain>
    </source>
</reference>
<keyword evidence="6" id="KW-1185">Reference proteome</keyword>
<dbReference type="GO" id="GO:0015768">
    <property type="term" value="P:maltose transport"/>
    <property type="evidence" value="ECO:0007669"/>
    <property type="project" value="TreeGrafter"/>
</dbReference>
<proteinExistence type="inferred from homology"/>
<dbReference type="Pfam" id="PF01547">
    <property type="entry name" value="SBP_bac_1"/>
    <property type="match status" value="1"/>
</dbReference>
<dbReference type="SUPFAM" id="SSF53850">
    <property type="entry name" value="Periplasmic binding protein-like II"/>
    <property type="match status" value="1"/>
</dbReference>
<comment type="similarity">
    <text evidence="1">Belongs to the bacterial solute-binding protein 1 family.</text>
</comment>
<dbReference type="PANTHER" id="PTHR30061:SF50">
    <property type="entry name" value="MALTOSE_MALTODEXTRIN-BINDING PERIPLASMIC PROTEIN"/>
    <property type="match status" value="1"/>
</dbReference>
<dbReference type="EMBL" id="WUMU01000013">
    <property type="protein sequence ID" value="MXN18501.1"/>
    <property type="molecule type" value="Genomic_DNA"/>
</dbReference>
<protein>
    <submittedName>
        <fullName evidence="5">Extracellular solute-binding protein</fullName>
    </submittedName>
</protein>
<dbReference type="RefSeq" id="WP_160894634.1">
    <property type="nucleotide sequence ID" value="NZ_WUMU01000013.1"/>
</dbReference>
<keyword evidence="3 4" id="KW-0732">Signal</keyword>
<sequence>MKKMTTLLGAALLASTAATSAFGAETLHMIMCGDDTTPGIPVQQGLISDWEKQNPDFKVEVEFVPWGQCQEKSMTLAAAGNPAALSYMGSRTLKQLAKNGLIIPMDLTDEEKASYAAPILGTVTWDGKIWGLPRAFSTKALFYNKKLFKEAGLDPEKGPQTFDELLADAKVITEKTDAAGYAMAGASFDNSMHQFLNLVYSNGGQVIDADGNIDFDSANNVQTMELVKNLVPYAEPGPVAYNRGKLETLMGEEKAAMMIDGHWLYDRVPADVDMGVVPVPAGPMGKHSSLLITDSLAVFKGSGQEDAAMSLAKFLTSPDHQMAYDIAEGYTPIRGGQKVDELLAKDPSWKPFIDIIPAGGPEPFVTDYVSMQDSINEALQGVILGEVDPKEAIETAAENLEDAQ</sequence>
<name>A0A6L7G3B9_9RHOB</name>
<gene>
    <name evidence="5" type="ORF">GR170_11695</name>
</gene>
<dbReference type="AlphaFoldDB" id="A0A6L7G3B9"/>
<evidence type="ECO:0000313" key="5">
    <source>
        <dbReference type="EMBL" id="MXN18501.1"/>
    </source>
</evidence>
<organism evidence="5 6">
    <name type="scientific">Pseudooceanicola albus</name>
    <dbReference type="NCBI Taxonomy" id="2692189"/>
    <lineage>
        <taxon>Bacteria</taxon>
        <taxon>Pseudomonadati</taxon>
        <taxon>Pseudomonadota</taxon>
        <taxon>Alphaproteobacteria</taxon>
        <taxon>Rhodobacterales</taxon>
        <taxon>Paracoccaceae</taxon>
        <taxon>Pseudooceanicola</taxon>
    </lineage>
</organism>
<dbReference type="GO" id="GO:1901982">
    <property type="term" value="F:maltose binding"/>
    <property type="evidence" value="ECO:0007669"/>
    <property type="project" value="TreeGrafter"/>
</dbReference>
<dbReference type="PANTHER" id="PTHR30061">
    <property type="entry name" value="MALTOSE-BINDING PERIPLASMIC PROTEIN"/>
    <property type="match status" value="1"/>
</dbReference>
<evidence type="ECO:0000256" key="4">
    <source>
        <dbReference type="SAM" id="SignalP"/>
    </source>
</evidence>
<feature type="signal peptide" evidence="4">
    <location>
        <begin position="1"/>
        <end position="23"/>
    </location>
</feature>
<dbReference type="CDD" id="cd13585">
    <property type="entry name" value="PBP2_TMBP_like"/>
    <property type="match status" value="1"/>
</dbReference>
<keyword evidence="2" id="KW-0813">Transport</keyword>
<accession>A0A6L7G3B9</accession>
<evidence type="ECO:0000256" key="2">
    <source>
        <dbReference type="ARBA" id="ARBA00022448"/>
    </source>
</evidence>
<feature type="chain" id="PRO_5027068411" evidence="4">
    <location>
        <begin position="24"/>
        <end position="404"/>
    </location>
</feature>